<dbReference type="Proteomes" id="UP000316541">
    <property type="component" value="Unassembled WGS sequence"/>
</dbReference>
<dbReference type="EMBL" id="VIRM01000046">
    <property type="protein sequence ID" value="TQS17395.1"/>
    <property type="molecule type" value="Genomic_DNA"/>
</dbReference>
<accession>A0A544YKU5</accession>
<dbReference type="InterPro" id="IPR029060">
    <property type="entry name" value="PIN-like_dom_sf"/>
</dbReference>
<name>A0A544YKU5_9ACTN</name>
<dbReference type="Gene3D" id="3.40.50.1010">
    <property type="entry name" value="5'-nuclease"/>
    <property type="match status" value="1"/>
</dbReference>
<sequence length="130" mass="14016">MPGTLVLDSEGLSRLYRKDRSVLALLAAAEEEGVRVVTTVMTTLEADDERVHPARVRWVLSRIDVLDVTRGLGAEAAALLRAHRLRGHRYAIDAVLAAIARVAARPVTVLTSDPADLTPLCGGDVEIVKI</sequence>
<proteinExistence type="predicted"/>
<protein>
    <submittedName>
        <fullName evidence="1">DNA-binding protein</fullName>
    </submittedName>
</protein>
<dbReference type="RefSeq" id="WP_142623528.1">
    <property type="nucleotide sequence ID" value="NZ_VIRM01000046.1"/>
</dbReference>
<evidence type="ECO:0000313" key="1">
    <source>
        <dbReference type="EMBL" id="TQS17395.1"/>
    </source>
</evidence>
<reference evidence="1 2" key="1">
    <citation type="submission" date="2019-07" db="EMBL/GenBank/DDBJ databases">
        <title>Microbispora hainanensis DSM 45428.</title>
        <authorList>
            <person name="Thawai C."/>
        </authorList>
    </citation>
    <scope>NUCLEOTIDE SEQUENCE [LARGE SCALE GENOMIC DNA]</scope>
    <source>
        <strain evidence="1 2">DSM 45428</strain>
    </source>
</reference>
<organism evidence="1 2">
    <name type="scientific">Microbispora hainanensis</name>
    <dbReference type="NCBI Taxonomy" id="568844"/>
    <lineage>
        <taxon>Bacteria</taxon>
        <taxon>Bacillati</taxon>
        <taxon>Actinomycetota</taxon>
        <taxon>Actinomycetes</taxon>
        <taxon>Streptosporangiales</taxon>
        <taxon>Streptosporangiaceae</taxon>
        <taxon>Microbispora</taxon>
    </lineage>
</organism>
<dbReference type="AlphaFoldDB" id="A0A544YKU5"/>
<dbReference type="GO" id="GO:0003677">
    <property type="term" value="F:DNA binding"/>
    <property type="evidence" value="ECO:0007669"/>
    <property type="project" value="UniProtKB-KW"/>
</dbReference>
<comment type="caution">
    <text evidence="1">The sequence shown here is derived from an EMBL/GenBank/DDBJ whole genome shotgun (WGS) entry which is preliminary data.</text>
</comment>
<gene>
    <name evidence="1" type="ORF">FLX08_29445</name>
</gene>
<evidence type="ECO:0000313" key="2">
    <source>
        <dbReference type="Proteomes" id="UP000316541"/>
    </source>
</evidence>
<dbReference type="SUPFAM" id="SSF88723">
    <property type="entry name" value="PIN domain-like"/>
    <property type="match status" value="1"/>
</dbReference>
<keyword evidence="1" id="KW-0238">DNA-binding</keyword>